<dbReference type="PANTHER" id="PTHR47200">
    <property type="entry name" value="THYLAKOID LUMENAL 15 KDA PROTEIN 1, CHLOROPLASTIC"/>
    <property type="match status" value="1"/>
</dbReference>
<evidence type="ECO:0000256" key="2">
    <source>
        <dbReference type="SAM" id="SignalP"/>
    </source>
</evidence>
<dbReference type="Pfam" id="PF00805">
    <property type="entry name" value="Pentapeptide"/>
    <property type="match status" value="1"/>
</dbReference>
<dbReference type="SUPFAM" id="SSF141571">
    <property type="entry name" value="Pentapeptide repeat-like"/>
    <property type="match status" value="1"/>
</dbReference>
<keyword evidence="2" id="KW-0732">Signal</keyword>
<dbReference type="Proteomes" id="UP000287247">
    <property type="component" value="Unassembled WGS sequence"/>
</dbReference>
<comment type="caution">
    <text evidence="3">The sequence shown here is derived from an EMBL/GenBank/DDBJ whole genome shotgun (WGS) entry which is preliminary data.</text>
</comment>
<feature type="repeat" description="TPR" evidence="1">
    <location>
        <begin position="141"/>
        <end position="174"/>
    </location>
</feature>
<evidence type="ECO:0000313" key="3">
    <source>
        <dbReference type="EMBL" id="GBF81286.1"/>
    </source>
</evidence>
<organism evidence="3 4">
    <name type="scientific">Aphanothece sacrum FPU1</name>
    <dbReference type="NCBI Taxonomy" id="1920663"/>
    <lineage>
        <taxon>Bacteria</taxon>
        <taxon>Bacillati</taxon>
        <taxon>Cyanobacteriota</taxon>
        <taxon>Cyanophyceae</taxon>
        <taxon>Oscillatoriophycideae</taxon>
        <taxon>Chroococcales</taxon>
        <taxon>Aphanothecaceae</taxon>
        <taxon>Aphanothece</taxon>
    </lineage>
</organism>
<dbReference type="PANTHER" id="PTHR47200:SF2">
    <property type="entry name" value="THYLAKOID LUMENAL 15 KDA PROTEIN 1, CHLOROPLASTIC"/>
    <property type="match status" value="1"/>
</dbReference>
<dbReference type="PROSITE" id="PS50293">
    <property type="entry name" value="TPR_REGION"/>
    <property type="match status" value="1"/>
</dbReference>
<reference evidence="4" key="1">
    <citation type="submission" date="2017-05" db="EMBL/GenBank/DDBJ databases">
        <title>Physiological properties and genetic analysis related to exopolysaccharide production of fresh-water unicellular cyanobacterium Aphanothece sacrum, Suizenji Nori, that has been cultured as a food source in Japan.</title>
        <authorList>
            <person name="Kanesaki Y."/>
            <person name="Yoshikawa S."/>
            <person name="Ohki K."/>
        </authorList>
    </citation>
    <scope>NUCLEOTIDE SEQUENCE [LARGE SCALE GENOMIC DNA]</scope>
    <source>
        <strain evidence="4">FPU1</strain>
    </source>
</reference>
<dbReference type="InterPro" id="IPR019734">
    <property type="entry name" value="TPR_rpt"/>
</dbReference>
<dbReference type="Pfam" id="PF13414">
    <property type="entry name" value="TPR_11"/>
    <property type="match status" value="1"/>
</dbReference>
<keyword evidence="1" id="KW-0802">TPR repeat</keyword>
<sequence length="260" mass="27634">MKFFISISTTLLTLLSVSLTAQAENLEHLTQLLSTKQCSLCDLSGSGLVTADLSGAKLIGANLAGANLSQANLSGADLSGANLTGASLYGANLTGANLSSAIVTGTDLRESYLTNANLIGTALEQAYLQGAKGIPNNAADPKLFYEWGLIETKEGNYQQAIDHYNKALAINPEFAPAYLARGYSLLRMGNENGAALNVEMAAKLFKDQENAQGQETSDNFLKNLKAMQEARKKDKGNPQLDNFVRGMASLMLQFVLKGGF</sequence>
<dbReference type="Gene3D" id="2.160.20.80">
    <property type="entry name" value="E3 ubiquitin-protein ligase SopA"/>
    <property type="match status" value="1"/>
</dbReference>
<dbReference type="SMART" id="SM00028">
    <property type="entry name" value="TPR"/>
    <property type="match status" value="2"/>
</dbReference>
<dbReference type="InterPro" id="IPR001646">
    <property type="entry name" value="5peptide_repeat"/>
</dbReference>
<accession>A0A401IJ97</accession>
<keyword evidence="4" id="KW-1185">Reference proteome</keyword>
<dbReference type="SUPFAM" id="SSF48452">
    <property type="entry name" value="TPR-like"/>
    <property type="match status" value="1"/>
</dbReference>
<dbReference type="InterPro" id="IPR011990">
    <property type="entry name" value="TPR-like_helical_dom_sf"/>
</dbReference>
<dbReference type="EMBL" id="BDQK01000013">
    <property type="protein sequence ID" value="GBF81286.1"/>
    <property type="molecule type" value="Genomic_DNA"/>
</dbReference>
<dbReference type="RefSeq" id="WP_124970847.1">
    <property type="nucleotide sequence ID" value="NZ_BDQK01000013.1"/>
</dbReference>
<protein>
    <submittedName>
        <fullName evidence="3">Uncharacterized protein</fullName>
    </submittedName>
</protein>
<evidence type="ECO:0000313" key="4">
    <source>
        <dbReference type="Proteomes" id="UP000287247"/>
    </source>
</evidence>
<proteinExistence type="predicted"/>
<dbReference type="OrthoDB" id="481042at2"/>
<feature type="signal peptide" evidence="2">
    <location>
        <begin position="1"/>
        <end position="23"/>
    </location>
</feature>
<dbReference type="Gene3D" id="1.25.40.10">
    <property type="entry name" value="Tetratricopeptide repeat domain"/>
    <property type="match status" value="1"/>
</dbReference>
<dbReference type="PROSITE" id="PS50005">
    <property type="entry name" value="TPR"/>
    <property type="match status" value="1"/>
</dbReference>
<evidence type="ECO:0000256" key="1">
    <source>
        <dbReference type="PROSITE-ProRule" id="PRU00339"/>
    </source>
</evidence>
<name>A0A401IJ97_APHSA</name>
<feature type="chain" id="PRO_5019214537" evidence="2">
    <location>
        <begin position="24"/>
        <end position="260"/>
    </location>
</feature>
<dbReference type="AlphaFoldDB" id="A0A401IJ97"/>
<gene>
    <name evidence="3" type="ORF">AsFPU1_2698</name>
</gene>
<dbReference type="InterPro" id="IPR044213">
    <property type="entry name" value="At2g44920-like"/>
</dbReference>